<name>A0AA86NF22_9EUKA</name>
<dbReference type="EMBL" id="CATOUU010000163">
    <property type="protein sequence ID" value="CAI9918652.1"/>
    <property type="molecule type" value="Genomic_DNA"/>
</dbReference>
<comment type="caution">
    <text evidence="2">The sequence shown here is derived from an EMBL/GenBank/DDBJ whole genome shotgun (WGS) entry which is preliminary data.</text>
</comment>
<dbReference type="AlphaFoldDB" id="A0AA86NF22"/>
<dbReference type="EMBL" id="CATOUU010000134">
    <property type="protein sequence ID" value="CAI9917627.1"/>
    <property type="molecule type" value="Genomic_DNA"/>
</dbReference>
<gene>
    <name evidence="1" type="ORF">HINF_LOCUS5272</name>
    <name evidence="3" type="ORF">HINF_LOCUS55161</name>
    <name evidence="2" type="ORF">HINF_LOCUS6297</name>
    <name evidence="4" type="ORF">HINF_LOCUS76450</name>
</gene>
<reference evidence="3 5" key="2">
    <citation type="submission" date="2024-07" db="EMBL/GenBank/DDBJ databases">
        <authorList>
            <person name="Akdeniz Z."/>
        </authorList>
    </citation>
    <scope>NUCLEOTIDE SEQUENCE [LARGE SCALE GENOMIC DNA]</scope>
</reference>
<protein>
    <submittedName>
        <fullName evidence="2">VWA-like protein</fullName>
    </submittedName>
    <submittedName>
        <fullName evidence="3">VWA-like_protein</fullName>
    </submittedName>
</protein>
<evidence type="ECO:0000313" key="3">
    <source>
        <dbReference type="EMBL" id="CAL6071469.1"/>
    </source>
</evidence>
<evidence type="ECO:0000313" key="2">
    <source>
        <dbReference type="EMBL" id="CAI9918652.1"/>
    </source>
</evidence>
<dbReference type="EMBL" id="CAXDID020000290">
    <property type="protein sequence ID" value="CAL6071469.1"/>
    <property type="molecule type" value="Genomic_DNA"/>
</dbReference>
<accession>A0AA86NF22</accession>
<keyword evidence="5" id="KW-1185">Reference proteome</keyword>
<dbReference type="SMART" id="SM01411">
    <property type="entry name" value="Ephrin_rec_like"/>
    <property type="match status" value="4"/>
</dbReference>
<dbReference type="Proteomes" id="UP001642409">
    <property type="component" value="Unassembled WGS sequence"/>
</dbReference>
<evidence type="ECO:0000313" key="1">
    <source>
        <dbReference type="EMBL" id="CAI9917627.1"/>
    </source>
</evidence>
<reference evidence="2" key="1">
    <citation type="submission" date="2023-06" db="EMBL/GenBank/DDBJ databases">
        <authorList>
            <person name="Kurt Z."/>
        </authorList>
    </citation>
    <scope>NUCLEOTIDE SEQUENCE</scope>
</reference>
<evidence type="ECO:0000313" key="5">
    <source>
        <dbReference type="Proteomes" id="UP001642409"/>
    </source>
</evidence>
<proteinExistence type="predicted"/>
<evidence type="ECO:0000313" key="4">
    <source>
        <dbReference type="EMBL" id="CAL6111549.1"/>
    </source>
</evidence>
<sequence length="1129" mass="123078">MKTQQPPSQQIECLNFIYVQDKKVYYCARGIQQGTYNLNLTGYQNITFLLNINHLQKIQIELNLLFDNNFQLTNSITLNIVNCKINLRSQTAAQCVFGDTTVSQMIQNCSIYIQVQNSAHFALQRSVNVENTYLFFKIQTTLTSTHGIIKNINQDLNISSLEYEVFIYKDQGLTGALCATFTQGIVQISNSNIIGSIYSNEQNGNLIGSALKQLQILYQKFSYCIGGNTKMICGFGDCSFLITNEQFPRCQCPQYLQNYNKCACPEGFRDTGKSCLQCSAGSILNAENQCDCNNGLQYDGNSCIQCSYYKNIYNGLCSCPPNHLDTWTSCIDCIGYPYINGKCMCDVNLMYTGTQCISCPNYKYPLNEQCLCQPGYSDNGLDCVICPSDSVANPNQASCKCNDILKIYDPTSNQCKCLEDYRINEESCLKCPINTTTKGQIGQNTCTCNDILKDYIIGAENCQCKVNFIVQGASCLSCPSNGNTNGLRDQTLCLCNDSLMSYSIGDNSCKCIINTYTYQQSCIQCPENSSTNGQEAQTKCICSDTLFTHDILKIMCVCKENYMIDGSSCAPCPTSTSTHGKIGQSICTCENEQPMENGVCQCASGYAMYNGQCTLITDSYLVCSQQLQNIPIFDVSAVTNSLSQSDFSLGYAFSSSNVINNAFIDMKNNIFSSAVSPLFQSQSSFTNIKIQIGTQTLNSGQLLTNENGVIINQMSIISTSGTQLNVGTGSFSILQALINFKLQTMLLSLSFTSSSTGNISLIKSASGILNISQYTITGDYQSTNCISLVGLVVNQAQVIINSVSVSPSTFNSGNFSSFLFSLINQCTLSFASVSVNIGNSSNQLKANQISSSQSTQYNFGGLVTFLNYSSFDLSYVMCFYNSTYATNYIMYSGLLVGSASISTTVNIQYVCVIIQINSTVQFQGFGLIGYSDAVVNISFASVSHTIQCNYMQIQGMLGHVSLQCPQVTASNVLVSGASFAQSGSYGDSAGLFGWERALKCSVTNANISFENKYAQMSMGGIAGFIGNEVATVINIMNVTVQNSVFIASNSVGGLFGFADLCTFVMNQILIKNVRVTAQSYFGIVLGNYQGHGKPNYFQITNGISIGNYVNSAIQSDCASLTNTWSVGQC</sequence>
<organism evidence="2">
    <name type="scientific">Hexamita inflata</name>
    <dbReference type="NCBI Taxonomy" id="28002"/>
    <lineage>
        <taxon>Eukaryota</taxon>
        <taxon>Metamonada</taxon>
        <taxon>Diplomonadida</taxon>
        <taxon>Hexamitidae</taxon>
        <taxon>Hexamitinae</taxon>
        <taxon>Hexamita</taxon>
    </lineage>
</organism>
<dbReference type="EMBL" id="CAXDID020000710">
    <property type="protein sequence ID" value="CAL6111549.1"/>
    <property type="molecule type" value="Genomic_DNA"/>
</dbReference>